<dbReference type="GO" id="GO:0000976">
    <property type="term" value="F:transcription cis-regulatory region binding"/>
    <property type="evidence" value="ECO:0007669"/>
    <property type="project" value="TreeGrafter"/>
</dbReference>
<dbReference type="EMBL" id="DSGB01000007">
    <property type="protein sequence ID" value="HER97225.1"/>
    <property type="molecule type" value="Genomic_DNA"/>
</dbReference>
<dbReference type="InterPro" id="IPR010982">
    <property type="entry name" value="Lambda_DNA-bd_dom_sf"/>
</dbReference>
<feature type="domain" description="HTH lacI-type" evidence="5">
    <location>
        <begin position="6"/>
        <end position="60"/>
    </location>
</feature>
<dbReference type="GO" id="GO:0003700">
    <property type="term" value="F:DNA-binding transcription factor activity"/>
    <property type="evidence" value="ECO:0007669"/>
    <property type="project" value="TreeGrafter"/>
</dbReference>
<dbReference type="PANTHER" id="PTHR30146">
    <property type="entry name" value="LACI-RELATED TRANSCRIPTIONAL REPRESSOR"/>
    <property type="match status" value="1"/>
</dbReference>
<evidence type="ECO:0000256" key="3">
    <source>
        <dbReference type="ARBA" id="ARBA00023125"/>
    </source>
</evidence>
<dbReference type="InterPro" id="IPR028082">
    <property type="entry name" value="Peripla_BP_I"/>
</dbReference>
<reference evidence="6" key="1">
    <citation type="journal article" date="2020" name="mSystems">
        <title>Genome- and Community-Level Interaction Insights into Carbon Utilization and Element Cycling Functions of Hydrothermarchaeota in Hydrothermal Sediment.</title>
        <authorList>
            <person name="Zhou Z."/>
            <person name="Liu Y."/>
            <person name="Xu W."/>
            <person name="Pan J."/>
            <person name="Luo Z.H."/>
            <person name="Li M."/>
        </authorList>
    </citation>
    <scope>NUCLEOTIDE SEQUENCE [LARGE SCALE GENOMIC DNA]</scope>
    <source>
        <strain evidence="6">SpSt-143</strain>
    </source>
</reference>
<dbReference type="SUPFAM" id="SSF53822">
    <property type="entry name" value="Periplasmic binding protein-like I"/>
    <property type="match status" value="1"/>
</dbReference>
<dbReference type="CDD" id="cd06267">
    <property type="entry name" value="PBP1_LacI_sugar_binding-like"/>
    <property type="match status" value="1"/>
</dbReference>
<dbReference type="PANTHER" id="PTHR30146:SF148">
    <property type="entry name" value="HTH-TYPE TRANSCRIPTIONAL REPRESSOR PURR-RELATED"/>
    <property type="match status" value="1"/>
</dbReference>
<dbReference type="CDD" id="cd01392">
    <property type="entry name" value="HTH_LacI"/>
    <property type="match status" value="1"/>
</dbReference>
<evidence type="ECO:0000313" key="6">
    <source>
        <dbReference type="EMBL" id="HER97225.1"/>
    </source>
</evidence>
<dbReference type="InterPro" id="IPR000843">
    <property type="entry name" value="HTH_LacI"/>
</dbReference>
<evidence type="ECO:0000259" key="5">
    <source>
        <dbReference type="PROSITE" id="PS50932"/>
    </source>
</evidence>
<keyword evidence="3" id="KW-0238">DNA-binding</keyword>
<dbReference type="Pfam" id="PF00532">
    <property type="entry name" value="Peripla_BP_1"/>
    <property type="match status" value="1"/>
</dbReference>
<name>A0A7V2B2U6_RHOMR</name>
<organism evidence="6">
    <name type="scientific">Rhodothermus marinus</name>
    <name type="common">Rhodothermus obamensis</name>
    <dbReference type="NCBI Taxonomy" id="29549"/>
    <lineage>
        <taxon>Bacteria</taxon>
        <taxon>Pseudomonadati</taxon>
        <taxon>Rhodothermota</taxon>
        <taxon>Rhodothermia</taxon>
        <taxon>Rhodothermales</taxon>
        <taxon>Rhodothermaceae</taxon>
        <taxon>Rhodothermus</taxon>
    </lineage>
</organism>
<dbReference type="InterPro" id="IPR001761">
    <property type="entry name" value="Peripla_BP/Lac1_sug-bd_dom"/>
</dbReference>
<dbReference type="SUPFAM" id="SSF47413">
    <property type="entry name" value="lambda repressor-like DNA-binding domains"/>
    <property type="match status" value="1"/>
</dbReference>
<dbReference type="SMART" id="SM00354">
    <property type="entry name" value="HTH_LACI"/>
    <property type="match status" value="1"/>
</dbReference>
<gene>
    <name evidence="6" type="ORF">ENO59_12100</name>
</gene>
<keyword evidence="4" id="KW-0804">Transcription</keyword>
<comment type="caution">
    <text evidence="6">The sequence shown here is derived from an EMBL/GenBank/DDBJ whole genome shotgun (WGS) entry which is preliminary data.</text>
</comment>
<dbReference type="PROSITE" id="PS50932">
    <property type="entry name" value="HTH_LACI_2"/>
    <property type="match status" value="1"/>
</dbReference>
<dbReference type="Pfam" id="PF00356">
    <property type="entry name" value="LacI"/>
    <property type="match status" value="1"/>
</dbReference>
<protein>
    <submittedName>
        <fullName evidence="6">LacI family transcriptional regulator</fullName>
    </submittedName>
</protein>
<dbReference type="AlphaFoldDB" id="A0A7V2B2U6"/>
<keyword evidence="1" id="KW-0678">Repressor</keyword>
<sequence>MAKKRVRLADIAERLNLSKVSVSKALRDHPDISKETRELVKKTAAEMGYLPNLLARSLSSKRSYTLGVVVPKIAHTFMATVVDAIQEAATQRGYGIVLAVSQERADLERQHIERLLAMRVDGLLVSVSQQAPHVEVYERVREMGIPLVFFDRAIEGLGFSSVTVDDREGAYRAVEYVIRKGYRKIAHVAGTPEVLIGRERRAGYEAALRQAGLPIRPEWIIEGGFDEWHGYYAFKRLLQGELPEVIFAVTFPVELGIRAAMRESDPSLLERIQLISFSEGGLNEFYVYPHICVRQPAREMGRRALEILVAEIEREDGRAPQHVVLKTELITPEDYLRRFAVRMAVERTPTT</sequence>
<evidence type="ECO:0000256" key="4">
    <source>
        <dbReference type="ARBA" id="ARBA00023163"/>
    </source>
</evidence>
<keyword evidence="2" id="KW-0805">Transcription regulation</keyword>
<evidence type="ECO:0000256" key="1">
    <source>
        <dbReference type="ARBA" id="ARBA00022491"/>
    </source>
</evidence>
<dbReference type="Gene3D" id="3.40.50.2300">
    <property type="match status" value="2"/>
</dbReference>
<dbReference type="Gene3D" id="1.10.260.40">
    <property type="entry name" value="lambda repressor-like DNA-binding domains"/>
    <property type="match status" value="1"/>
</dbReference>
<evidence type="ECO:0000256" key="2">
    <source>
        <dbReference type="ARBA" id="ARBA00023015"/>
    </source>
</evidence>
<proteinExistence type="predicted"/>
<accession>A0A7V2B2U6</accession>